<keyword evidence="9" id="KW-0325">Glycoprotein</keyword>
<keyword evidence="5" id="KW-0378">Hydrolase</keyword>
<evidence type="ECO:0000256" key="8">
    <source>
        <dbReference type="ARBA" id="ARBA00023157"/>
    </source>
</evidence>
<evidence type="ECO:0000256" key="12">
    <source>
        <dbReference type="ARBA" id="ARBA00048484"/>
    </source>
</evidence>
<dbReference type="Gene3D" id="3.40.50.1820">
    <property type="entry name" value="alpha/beta hydrolase"/>
    <property type="match status" value="1"/>
</dbReference>
<dbReference type="EC" id="3.1.1.7" evidence="2"/>
<dbReference type="GO" id="GO:0005615">
    <property type="term" value="C:extracellular space"/>
    <property type="evidence" value="ECO:0007669"/>
    <property type="project" value="TreeGrafter"/>
</dbReference>
<keyword evidence="4" id="KW-0719">Serine esterase</keyword>
<name>A0AAN8XNV4_POLSC</name>
<feature type="compositionally biased region" description="Basic and acidic residues" evidence="14">
    <location>
        <begin position="186"/>
        <end position="204"/>
    </location>
</feature>
<dbReference type="PRINTS" id="PR00878">
    <property type="entry name" value="CHOLNESTRASE"/>
</dbReference>
<reference evidence="17 19" key="1">
    <citation type="submission" date="2023-10" db="EMBL/GenBank/DDBJ databases">
        <title>Genomes of two closely related lineages of the louse Polyplax serrata with different host specificities.</title>
        <authorList>
            <person name="Martinu J."/>
            <person name="Tarabai H."/>
            <person name="Stefka J."/>
            <person name="Hypsa V."/>
        </authorList>
    </citation>
    <scope>NUCLEOTIDE SEQUENCE [LARGE SCALE GENOMIC DNA]</scope>
    <source>
        <strain evidence="16">98ZLc_SE</strain>
        <strain evidence="17">HR10_N</strain>
    </source>
</reference>
<feature type="region of interest" description="Disordered" evidence="14">
    <location>
        <begin position="103"/>
        <end position="123"/>
    </location>
</feature>
<dbReference type="InterPro" id="IPR000997">
    <property type="entry name" value="Cholinesterase"/>
</dbReference>
<evidence type="ECO:0000256" key="1">
    <source>
        <dbReference type="ARBA" id="ARBA00005964"/>
    </source>
</evidence>
<evidence type="ECO:0000259" key="15">
    <source>
        <dbReference type="Pfam" id="PF00135"/>
    </source>
</evidence>
<feature type="region of interest" description="Disordered" evidence="14">
    <location>
        <begin position="172"/>
        <end position="204"/>
    </location>
</feature>
<dbReference type="InterPro" id="IPR019826">
    <property type="entry name" value="Carboxylesterase_B_AS"/>
</dbReference>
<keyword evidence="18" id="KW-1185">Reference proteome</keyword>
<dbReference type="InterPro" id="IPR029058">
    <property type="entry name" value="AB_hydrolase_fold"/>
</dbReference>
<keyword evidence="8" id="KW-1015">Disulfide bond</keyword>
<organism evidence="17 19">
    <name type="scientific">Polyplax serrata</name>
    <name type="common">Common mouse louse</name>
    <dbReference type="NCBI Taxonomy" id="468196"/>
    <lineage>
        <taxon>Eukaryota</taxon>
        <taxon>Metazoa</taxon>
        <taxon>Ecdysozoa</taxon>
        <taxon>Arthropoda</taxon>
        <taxon>Hexapoda</taxon>
        <taxon>Insecta</taxon>
        <taxon>Pterygota</taxon>
        <taxon>Neoptera</taxon>
        <taxon>Paraneoptera</taxon>
        <taxon>Psocodea</taxon>
        <taxon>Troctomorpha</taxon>
        <taxon>Phthiraptera</taxon>
        <taxon>Anoplura</taxon>
        <taxon>Polyplacidae</taxon>
        <taxon>Polyplax</taxon>
    </lineage>
</organism>
<evidence type="ECO:0000256" key="9">
    <source>
        <dbReference type="ARBA" id="ARBA00023180"/>
    </source>
</evidence>
<evidence type="ECO:0000256" key="11">
    <source>
        <dbReference type="ARBA" id="ARBA00037263"/>
    </source>
</evidence>
<evidence type="ECO:0000256" key="3">
    <source>
        <dbReference type="ARBA" id="ARBA00020419"/>
    </source>
</evidence>
<dbReference type="PANTHER" id="PTHR43918:SF12">
    <property type="entry name" value="ACETYLCHOLINESTERASE 1"/>
    <property type="match status" value="1"/>
</dbReference>
<comment type="subcellular location">
    <subcellularLocation>
        <location evidence="10">Synapse</location>
    </subcellularLocation>
</comment>
<feature type="active site" description="Charge relay system" evidence="13">
    <location>
        <position position="651"/>
    </location>
</feature>
<comment type="catalytic activity">
    <reaction evidence="12">
        <text>acetylcholine + H2O = choline + acetate + H(+)</text>
        <dbReference type="Rhea" id="RHEA:17561"/>
        <dbReference type="ChEBI" id="CHEBI:15354"/>
        <dbReference type="ChEBI" id="CHEBI:15355"/>
        <dbReference type="ChEBI" id="CHEBI:15377"/>
        <dbReference type="ChEBI" id="CHEBI:15378"/>
        <dbReference type="ChEBI" id="CHEBI:30089"/>
        <dbReference type="EC" id="3.1.1.7"/>
    </reaction>
</comment>
<dbReference type="GO" id="GO:0019695">
    <property type="term" value="P:choline metabolic process"/>
    <property type="evidence" value="ECO:0007669"/>
    <property type="project" value="TreeGrafter"/>
</dbReference>
<evidence type="ECO:0000313" key="17">
    <source>
        <dbReference type="EMBL" id="KAK6644678.1"/>
    </source>
</evidence>
<gene>
    <name evidence="17" type="primary">ACHE1</name>
    <name evidence="17" type="ORF">RUM43_000946</name>
    <name evidence="16" type="ORF">RUM44_003981</name>
</gene>
<feature type="compositionally biased region" description="Basic and acidic residues" evidence="14">
    <location>
        <begin position="103"/>
        <end position="117"/>
    </location>
</feature>
<evidence type="ECO:0000256" key="13">
    <source>
        <dbReference type="PIRSR" id="PIRSR600997-1"/>
    </source>
</evidence>
<dbReference type="SUPFAM" id="SSF53474">
    <property type="entry name" value="alpha/beta-Hydrolases"/>
    <property type="match status" value="1"/>
</dbReference>
<dbReference type="Proteomes" id="UP001372834">
    <property type="component" value="Unassembled WGS sequence"/>
</dbReference>
<evidence type="ECO:0000256" key="5">
    <source>
        <dbReference type="ARBA" id="ARBA00022801"/>
    </source>
</evidence>
<dbReference type="GO" id="GO:0003990">
    <property type="term" value="F:acetylcholinesterase activity"/>
    <property type="evidence" value="ECO:0007669"/>
    <property type="project" value="UniProtKB-EC"/>
</dbReference>
<feature type="compositionally biased region" description="Basic and acidic residues" evidence="14">
    <location>
        <begin position="142"/>
        <end position="153"/>
    </location>
</feature>
<keyword evidence="6" id="KW-0531">Neurotransmitter degradation</keyword>
<sequence>MLTEESISNKDFRVETVAFKYDNRRIEEAKSYVEVTRSKLEKSKKIKDSFQSAESRKRDVRFPKDRGGGEETGGKEWEKTISNLSVAKKTGEIRETTRNVVERGQKDSKLLRKERQGGRKRCRSIKTQDEIMTRDLELQRTIRSRGDKSHEESDAVQTASVHFVEHDSVKLSDRNNNGIADGSMDTNRKDRSDFGAQNKDGKSEYAKYEETKDDPLVVTTTKGRVRGVTLQAANGKYVDAWLGIPYAQKPIGNLRFRHPRPIERWDPEILNATKPPNSCMQIFDTFFGDFPGATMWNPNTPLSEDCLYINVVVPKPRPRKVAVMVWIFGGGFYSGTATLDVYDPKTLVSEEKVIVVSMQYRLASLGFLYFGTPDVPGNAGLFDQLMALQWVHDNIRAFGGNPHNVTLFGESAGAVSVSTHLLSPLSRNLFSQAIMESGSPTAPWAIMPTEESILRGLRLAEAVMCPHDRSDLGAVIECLRNTNASVLVNSEWETLGICEFPFVPVIDGAFLDELPESALANRNFKKTNILMGSNTEEGFYFILYYLTELLRKEENVYVNRDEFVKAVRELNPYVNSIGKQAIIFEYTDWLNPDDPARNRDALDKMVGDYQFTCNVNEFAHRYAETGNKVYMYYFTHRSAGNPWPSWTGAMHGDEINYIFGEPLNPKKNYLAEEQELSRRIMRYWANFAKTGNPSMSEDGTWTPVVWPEHTAYGREYLTLAVNNTSTGRGPRLKQCAFWKKYLPQLLAQTTDINPQHCKSKGSKSTYSNVNLALVITFYHWIGL</sequence>
<dbReference type="GO" id="GO:0005886">
    <property type="term" value="C:plasma membrane"/>
    <property type="evidence" value="ECO:0007669"/>
    <property type="project" value="TreeGrafter"/>
</dbReference>
<feature type="active site" description="Charge relay system" evidence="13">
    <location>
        <position position="537"/>
    </location>
</feature>
<proteinExistence type="inferred from homology"/>
<dbReference type="Proteomes" id="UP001359485">
    <property type="component" value="Unassembled WGS sequence"/>
</dbReference>
<comment type="caution">
    <text evidence="17">The sequence shown here is derived from an EMBL/GenBank/DDBJ whole genome shotgun (WGS) entry which is preliminary data.</text>
</comment>
<comment type="similarity">
    <text evidence="1">Belongs to the type-B carboxylesterase/lipase family.</text>
</comment>
<feature type="region of interest" description="Disordered" evidence="14">
    <location>
        <begin position="40"/>
        <end position="75"/>
    </location>
</feature>
<evidence type="ECO:0000313" key="16">
    <source>
        <dbReference type="EMBL" id="KAK6633379.1"/>
    </source>
</evidence>
<accession>A0AAN8XNV4</accession>
<feature type="active site" description="Acyl-ester intermediate" evidence="13">
    <location>
        <position position="411"/>
    </location>
</feature>
<feature type="region of interest" description="Disordered" evidence="14">
    <location>
        <begin position="142"/>
        <end position="161"/>
    </location>
</feature>
<dbReference type="EMBL" id="JAWJWE010000001">
    <property type="protein sequence ID" value="KAK6644678.1"/>
    <property type="molecule type" value="Genomic_DNA"/>
</dbReference>
<dbReference type="PROSITE" id="PS00122">
    <property type="entry name" value="CARBOXYLESTERASE_B_1"/>
    <property type="match status" value="1"/>
</dbReference>
<dbReference type="PROSITE" id="PS00941">
    <property type="entry name" value="CARBOXYLESTERASE_B_2"/>
    <property type="match status" value="1"/>
</dbReference>
<dbReference type="GO" id="GO:0006581">
    <property type="term" value="P:acetylcholine catabolic process"/>
    <property type="evidence" value="ECO:0007669"/>
    <property type="project" value="TreeGrafter"/>
</dbReference>
<feature type="domain" description="Carboxylesterase type B" evidence="15">
    <location>
        <begin position="216"/>
        <end position="738"/>
    </location>
</feature>
<dbReference type="PANTHER" id="PTHR43918">
    <property type="entry name" value="ACETYLCHOLINESTERASE"/>
    <property type="match status" value="1"/>
</dbReference>
<evidence type="ECO:0000256" key="4">
    <source>
        <dbReference type="ARBA" id="ARBA00022487"/>
    </source>
</evidence>
<evidence type="ECO:0000256" key="2">
    <source>
        <dbReference type="ARBA" id="ARBA00013276"/>
    </source>
</evidence>
<dbReference type="InterPro" id="IPR019819">
    <property type="entry name" value="Carboxylesterase_B_CS"/>
</dbReference>
<evidence type="ECO:0000313" key="18">
    <source>
        <dbReference type="Proteomes" id="UP001359485"/>
    </source>
</evidence>
<protein>
    <recommendedName>
        <fullName evidence="3">Acetylcholinesterase</fullName>
        <ecNumber evidence="2">3.1.1.7</ecNumber>
    </recommendedName>
</protein>
<dbReference type="EMBL" id="JAWJWF010000004">
    <property type="protein sequence ID" value="KAK6633379.1"/>
    <property type="molecule type" value="Genomic_DNA"/>
</dbReference>
<dbReference type="FunFam" id="3.40.50.1820:FF:000029">
    <property type="entry name" value="Acetylcholinesterase"/>
    <property type="match status" value="1"/>
</dbReference>
<dbReference type="AlphaFoldDB" id="A0AAN8XNV4"/>
<dbReference type="CDD" id="cd00312">
    <property type="entry name" value="Esterase_lipase"/>
    <property type="match status" value="1"/>
</dbReference>
<evidence type="ECO:0000256" key="7">
    <source>
        <dbReference type="ARBA" id="ARBA00023018"/>
    </source>
</evidence>
<dbReference type="InterPro" id="IPR002018">
    <property type="entry name" value="CarbesteraseB"/>
</dbReference>
<evidence type="ECO:0000256" key="10">
    <source>
        <dbReference type="ARBA" id="ARBA00034103"/>
    </source>
</evidence>
<evidence type="ECO:0000256" key="14">
    <source>
        <dbReference type="SAM" id="MobiDB-lite"/>
    </source>
</evidence>
<dbReference type="GO" id="GO:0045202">
    <property type="term" value="C:synapse"/>
    <property type="evidence" value="ECO:0007669"/>
    <property type="project" value="UniProtKB-SubCell"/>
</dbReference>
<keyword evidence="7" id="KW-0770">Synapse</keyword>
<dbReference type="Pfam" id="PF00135">
    <property type="entry name" value="COesterase"/>
    <property type="match status" value="1"/>
</dbReference>
<evidence type="ECO:0000313" key="19">
    <source>
        <dbReference type="Proteomes" id="UP001372834"/>
    </source>
</evidence>
<comment type="function">
    <text evidence="11">Rapidly hydrolyzes choline released into the synapse.</text>
</comment>
<evidence type="ECO:0000256" key="6">
    <source>
        <dbReference type="ARBA" id="ARBA00022867"/>
    </source>
</evidence>
<dbReference type="InterPro" id="IPR050654">
    <property type="entry name" value="AChE-related_enzymes"/>
</dbReference>